<name>A0A5D2D5Y6_GOSDA</name>
<accession>A0A5D2D5Y6</accession>
<gene>
    <name evidence="1" type="ORF">ES288_D03G144800v1</name>
</gene>
<organism evidence="1 2">
    <name type="scientific">Gossypium darwinii</name>
    <name type="common">Darwin's cotton</name>
    <name type="synonym">Gossypium barbadense var. darwinii</name>
    <dbReference type="NCBI Taxonomy" id="34276"/>
    <lineage>
        <taxon>Eukaryota</taxon>
        <taxon>Viridiplantae</taxon>
        <taxon>Streptophyta</taxon>
        <taxon>Embryophyta</taxon>
        <taxon>Tracheophyta</taxon>
        <taxon>Spermatophyta</taxon>
        <taxon>Magnoliopsida</taxon>
        <taxon>eudicotyledons</taxon>
        <taxon>Gunneridae</taxon>
        <taxon>Pentapetalae</taxon>
        <taxon>rosids</taxon>
        <taxon>malvids</taxon>
        <taxon>Malvales</taxon>
        <taxon>Malvaceae</taxon>
        <taxon>Malvoideae</taxon>
        <taxon>Gossypium</taxon>
    </lineage>
</organism>
<dbReference type="PANTHER" id="PTHR34280:SF2">
    <property type="entry name" value="OS01G0920100 PROTEIN"/>
    <property type="match status" value="1"/>
</dbReference>
<dbReference type="Proteomes" id="UP000323506">
    <property type="component" value="Chromosome D03"/>
</dbReference>
<evidence type="ECO:0000313" key="2">
    <source>
        <dbReference type="Proteomes" id="UP000323506"/>
    </source>
</evidence>
<dbReference type="PANTHER" id="PTHR34280">
    <property type="entry name" value="OS01G0920100 PROTEIN"/>
    <property type="match status" value="1"/>
</dbReference>
<evidence type="ECO:0000313" key="1">
    <source>
        <dbReference type="EMBL" id="TYG76814.1"/>
    </source>
</evidence>
<keyword evidence="2" id="KW-1185">Reference proteome</keyword>
<dbReference type="AlphaFoldDB" id="A0A5D2D5Y6"/>
<sequence>MTSKFHYRITQILKSLIWFGKTPFQVVMDTCGSVQELETPDEGICSNTTGLCLLSPVLEISEEDCPLDDKIDSEEEETFFDSQAWLRSDCEDEVSSNPGEEPPPALEEKKELVELLEDPFWSDLLIQHPTKVVSIYRDNIQLVRFFQDCSWTSEQSFKNHSIVKSSILVKIPKEFNGLSKSRNNSLHGKERVQKNKSNSKEKSFCCIPVV</sequence>
<dbReference type="InterPro" id="IPR038947">
    <property type="entry name" value="At3g27210-like"/>
</dbReference>
<proteinExistence type="predicted"/>
<reference evidence="1 2" key="1">
    <citation type="submission" date="2019-06" db="EMBL/GenBank/DDBJ databases">
        <title>WGS assembly of Gossypium darwinii.</title>
        <authorList>
            <person name="Chen Z.J."/>
            <person name="Sreedasyam A."/>
            <person name="Ando A."/>
            <person name="Song Q."/>
            <person name="De L."/>
            <person name="Hulse-Kemp A."/>
            <person name="Ding M."/>
            <person name="Ye W."/>
            <person name="Kirkbride R."/>
            <person name="Jenkins J."/>
            <person name="Plott C."/>
            <person name="Lovell J."/>
            <person name="Lin Y.-M."/>
            <person name="Vaughn R."/>
            <person name="Liu B."/>
            <person name="Li W."/>
            <person name="Simpson S."/>
            <person name="Scheffler B."/>
            <person name="Saski C."/>
            <person name="Grover C."/>
            <person name="Hu G."/>
            <person name="Conover J."/>
            <person name="Carlson J."/>
            <person name="Shu S."/>
            <person name="Boston L."/>
            <person name="Williams M."/>
            <person name="Peterson D."/>
            <person name="Mcgee K."/>
            <person name="Jones D."/>
            <person name="Wendel J."/>
            <person name="Stelly D."/>
            <person name="Grimwood J."/>
            <person name="Schmutz J."/>
        </authorList>
    </citation>
    <scope>NUCLEOTIDE SEQUENCE [LARGE SCALE GENOMIC DNA]</scope>
    <source>
        <strain evidence="1">1808015.09</strain>
    </source>
</reference>
<dbReference type="EMBL" id="CM017703">
    <property type="protein sequence ID" value="TYG76814.1"/>
    <property type="molecule type" value="Genomic_DNA"/>
</dbReference>
<protein>
    <submittedName>
        <fullName evidence="1">Uncharacterized protein</fullName>
    </submittedName>
</protein>